<gene>
    <name evidence="2" type="ORF">GKO46_01110</name>
    <name evidence="3" type="ORF">GKO48_08115</name>
</gene>
<organism evidence="3 4">
    <name type="scientific">Candidatus Lucifugimonas marina</name>
    <dbReference type="NCBI Taxonomy" id="3038979"/>
    <lineage>
        <taxon>Bacteria</taxon>
        <taxon>Bacillati</taxon>
        <taxon>Chloroflexota</taxon>
        <taxon>Dehalococcoidia</taxon>
        <taxon>SAR202 cluster</taxon>
        <taxon>Candidatus Lucifugimonadales</taxon>
        <taxon>Candidatus Lucifugimonadaceae</taxon>
        <taxon>Candidatus Lucifugimonas</taxon>
    </lineage>
</organism>
<keyword evidence="1" id="KW-0812">Transmembrane</keyword>
<evidence type="ECO:0008006" key="6">
    <source>
        <dbReference type="Google" id="ProtNLM"/>
    </source>
</evidence>
<evidence type="ECO:0000313" key="3">
    <source>
        <dbReference type="EMBL" id="WFG39583.1"/>
    </source>
</evidence>
<protein>
    <recommendedName>
        <fullName evidence="6">DUF2269 family protein</fullName>
    </recommendedName>
</protein>
<keyword evidence="1" id="KW-1133">Transmembrane helix</keyword>
<feature type="transmembrane region" description="Helical" evidence="1">
    <location>
        <begin position="42"/>
        <end position="61"/>
    </location>
</feature>
<dbReference type="AlphaFoldDB" id="A0AAJ5ZE48"/>
<evidence type="ECO:0000256" key="1">
    <source>
        <dbReference type="SAM" id="Phobius"/>
    </source>
</evidence>
<proteinExistence type="predicted"/>
<reference evidence="4" key="3">
    <citation type="submission" date="2023-06" db="EMBL/GenBank/DDBJ databases">
        <title>Pangenomics reveal diversification of enzyme families and niche specialization in globally abundant SAR202 bacteria.</title>
        <authorList>
            <person name="Saw J.H.W."/>
        </authorList>
    </citation>
    <scope>NUCLEOTIDE SEQUENCE [LARGE SCALE GENOMIC DNA]</scope>
    <source>
        <strain evidence="4">JH1073</strain>
    </source>
</reference>
<accession>A0AAJ5ZE48</accession>
<keyword evidence="4" id="KW-1185">Reference proteome</keyword>
<dbReference type="EMBL" id="WMBE01000001">
    <property type="protein sequence ID" value="MDG0865672.1"/>
    <property type="molecule type" value="Genomic_DNA"/>
</dbReference>
<reference evidence="4 5" key="1">
    <citation type="submission" date="2019-11" db="EMBL/GenBank/DDBJ databases">
        <authorList>
            <person name="Cho J.-C."/>
        </authorList>
    </citation>
    <scope>NUCLEOTIDE SEQUENCE [LARGE SCALE GENOMIC DNA]</scope>
    <source>
        <strain evidence="3 4">JH1073</strain>
        <strain evidence="2 5">JH702</strain>
    </source>
</reference>
<sequence length="148" mass="15416">MASSFWVGAAIYLAVLLEPRVRSTSADLERQLLNRTSKLNSLWITGAAVVTMLTGMALVSTTPGRSFSDLGSGGWGTMILIGIIATVAAFLVSGGAGAFTAKLRRGLESGEASEEQLASYRRGLSILGYLNAALVIIAVATMASARYA</sequence>
<dbReference type="Proteomes" id="UP001321249">
    <property type="component" value="Unassembled WGS sequence"/>
</dbReference>
<feature type="transmembrane region" description="Helical" evidence="1">
    <location>
        <begin position="73"/>
        <end position="99"/>
    </location>
</feature>
<feature type="transmembrane region" description="Helical" evidence="1">
    <location>
        <begin position="126"/>
        <end position="145"/>
    </location>
</feature>
<evidence type="ECO:0000313" key="4">
    <source>
        <dbReference type="Proteomes" id="UP001219901"/>
    </source>
</evidence>
<dbReference type="Proteomes" id="UP001219901">
    <property type="component" value="Chromosome"/>
</dbReference>
<dbReference type="EMBL" id="CP046147">
    <property type="protein sequence ID" value="WFG39583.1"/>
    <property type="molecule type" value="Genomic_DNA"/>
</dbReference>
<keyword evidence="1" id="KW-0472">Membrane</keyword>
<evidence type="ECO:0000313" key="5">
    <source>
        <dbReference type="Proteomes" id="UP001321249"/>
    </source>
</evidence>
<dbReference type="RefSeq" id="WP_342835720.1">
    <property type="nucleotide sequence ID" value="NZ_CP046146.1"/>
</dbReference>
<reference evidence="3" key="2">
    <citation type="journal article" date="2023" name="Nat. Commun.">
        <title>Cultivation of marine bacteria of the SAR202 clade.</title>
        <authorList>
            <person name="Lim Y."/>
            <person name="Seo J.H."/>
            <person name="Giovannoni S.J."/>
            <person name="Kang I."/>
            <person name="Cho J.C."/>
        </authorList>
    </citation>
    <scope>NUCLEOTIDE SEQUENCE</scope>
    <source>
        <strain evidence="3">JH1073</strain>
    </source>
</reference>
<name>A0AAJ5ZE48_9CHLR</name>
<evidence type="ECO:0000313" key="2">
    <source>
        <dbReference type="EMBL" id="MDG0865672.1"/>
    </source>
</evidence>